<dbReference type="RefSeq" id="XP_067815703.1">
    <property type="nucleotide sequence ID" value="XM_067962871.1"/>
</dbReference>
<dbReference type="OrthoDB" id="292964at2759"/>
<dbReference type="InterPro" id="IPR028889">
    <property type="entry name" value="USP"/>
</dbReference>
<gene>
    <name evidence="9" type="ORF">CCR75_004785</name>
</gene>
<keyword evidence="10" id="KW-1185">Reference proteome</keyword>
<evidence type="ECO:0000313" key="10">
    <source>
        <dbReference type="Proteomes" id="UP000294530"/>
    </source>
</evidence>
<dbReference type="InterPro" id="IPR038765">
    <property type="entry name" value="Papain-like_cys_pep_sf"/>
</dbReference>
<dbReference type="GO" id="GO:0004843">
    <property type="term" value="F:cysteine-type deubiquitinase activity"/>
    <property type="evidence" value="ECO:0007669"/>
    <property type="project" value="UniProtKB-EC"/>
</dbReference>
<dbReference type="PROSITE" id="PS50235">
    <property type="entry name" value="USP_3"/>
    <property type="match status" value="1"/>
</dbReference>
<feature type="domain" description="USP" evidence="8">
    <location>
        <begin position="161"/>
        <end position="523"/>
    </location>
</feature>
<dbReference type="Pfam" id="PF00443">
    <property type="entry name" value="UCH"/>
    <property type="match status" value="1"/>
</dbReference>
<evidence type="ECO:0000256" key="6">
    <source>
        <dbReference type="ARBA" id="ARBA00022801"/>
    </source>
</evidence>
<evidence type="ECO:0000256" key="2">
    <source>
        <dbReference type="ARBA" id="ARBA00009085"/>
    </source>
</evidence>
<dbReference type="GO" id="GO:0016579">
    <property type="term" value="P:protein deubiquitination"/>
    <property type="evidence" value="ECO:0007669"/>
    <property type="project" value="InterPro"/>
</dbReference>
<protein>
    <recommendedName>
        <fullName evidence="3">ubiquitinyl hydrolase 1</fullName>
        <ecNumber evidence="3">3.4.19.12</ecNumber>
    </recommendedName>
</protein>
<dbReference type="Gene3D" id="3.90.70.10">
    <property type="entry name" value="Cysteine proteinases"/>
    <property type="match status" value="1"/>
</dbReference>
<dbReference type="KEGG" id="blac:94348542"/>
<dbReference type="EMBL" id="SHOA02000018">
    <property type="protein sequence ID" value="TDH66204.1"/>
    <property type="molecule type" value="Genomic_DNA"/>
</dbReference>
<comment type="caution">
    <text evidence="9">The sequence shown here is derived from an EMBL/GenBank/DDBJ whole genome shotgun (WGS) entry which is preliminary data.</text>
</comment>
<organism evidence="9 10">
    <name type="scientific">Bremia lactucae</name>
    <name type="common">Lettuce downy mildew</name>
    <dbReference type="NCBI Taxonomy" id="4779"/>
    <lineage>
        <taxon>Eukaryota</taxon>
        <taxon>Sar</taxon>
        <taxon>Stramenopiles</taxon>
        <taxon>Oomycota</taxon>
        <taxon>Peronosporomycetes</taxon>
        <taxon>Peronosporales</taxon>
        <taxon>Peronosporaceae</taxon>
        <taxon>Bremia</taxon>
    </lineage>
</organism>
<dbReference type="GeneID" id="94348542"/>
<keyword evidence="7" id="KW-0788">Thiol protease</keyword>
<dbReference type="InterPro" id="IPR050185">
    <property type="entry name" value="Ub_carboxyl-term_hydrolase"/>
</dbReference>
<comment type="catalytic activity">
    <reaction evidence="1">
        <text>Thiol-dependent hydrolysis of ester, thioester, amide, peptide and isopeptide bonds formed by the C-terminal Gly of ubiquitin (a 76-residue protein attached to proteins as an intracellular targeting signal).</text>
        <dbReference type="EC" id="3.4.19.12"/>
    </reaction>
</comment>
<dbReference type="PROSITE" id="PS00973">
    <property type="entry name" value="USP_2"/>
    <property type="match status" value="1"/>
</dbReference>
<name>A0A976FGP8_BRELC</name>
<dbReference type="PANTHER" id="PTHR21646">
    <property type="entry name" value="UBIQUITIN CARBOXYL-TERMINAL HYDROLASE"/>
    <property type="match status" value="1"/>
</dbReference>
<dbReference type="AlphaFoldDB" id="A0A976FGP8"/>
<dbReference type="PANTHER" id="PTHR21646:SF24">
    <property type="entry name" value="UBIQUITIN CARBOXYL-TERMINAL HYDROLASE"/>
    <property type="match status" value="1"/>
</dbReference>
<dbReference type="CDD" id="cd02674">
    <property type="entry name" value="Peptidase_C19R"/>
    <property type="match status" value="1"/>
</dbReference>
<proteinExistence type="inferred from homology"/>
<keyword evidence="5" id="KW-0833">Ubl conjugation pathway</keyword>
<keyword evidence="4" id="KW-0645">Protease</keyword>
<evidence type="ECO:0000256" key="5">
    <source>
        <dbReference type="ARBA" id="ARBA00022786"/>
    </source>
</evidence>
<evidence type="ECO:0000313" key="9">
    <source>
        <dbReference type="EMBL" id="TDH66204.1"/>
    </source>
</evidence>
<dbReference type="SUPFAM" id="SSF54001">
    <property type="entry name" value="Cysteine proteinases"/>
    <property type="match status" value="1"/>
</dbReference>
<dbReference type="EC" id="3.4.19.12" evidence="3"/>
<evidence type="ECO:0000256" key="3">
    <source>
        <dbReference type="ARBA" id="ARBA00012759"/>
    </source>
</evidence>
<evidence type="ECO:0000256" key="4">
    <source>
        <dbReference type="ARBA" id="ARBA00022670"/>
    </source>
</evidence>
<evidence type="ECO:0000256" key="7">
    <source>
        <dbReference type="ARBA" id="ARBA00022807"/>
    </source>
</evidence>
<dbReference type="InterPro" id="IPR018200">
    <property type="entry name" value="USP_CS"/>
</dbReference>
<accession>A0A976FGP8</accession>
<reference evidence="9 10" key="1">
    <citation type="journal article" date="2021" name="Genome Biol.">
        <title>AFLAP: assembly-free linkage analysis pipeline using k-mers from genome sequencing data.</title>
        <authorList>
            <person name="Fletcher K."/>
            <person name="Zhang L."/>
            <person name="Gil J."/>
            <person name="Han R."/>
            <person name="Cavanaugh K."/>
            <person name="Michelmore R."/>
        </authorList>
    </citation>
    <scope>NUCLEOTIDE SEQUENCE [LARGE SCALE GENOMIC DNA]</scope>
    <source>
        <strain evidence="9 10">SF5</strain>
    </source>
</reference>
<dbReference type="Proteomes" id="UP000294530">
    <property type="component" value="Unassembled WGS sequence"/>
</dbReference>
<evidence type="ECO:0000256" key="1">
    <source>
        <dbReference type="ARBA" id="ARBA00000707"/>
    </source>
</evidence>
<comment type="similarity">
    <text evidence="2">Belongs to the peptidase C19 family.</text>
</comment>
<sequence>MLRLTQTAVEQQQSNMFKPQDRFQGGTITISAPARSGSRVFCRFTVYMRVPFINKSTNKSTNLASVKSTSSAHAKATTLLMNRNTRLITSRTTSALVSLARFPFHPVTQSTKSCSVQEITCEGSDAGNNSSIKDSKTENAEPIRGLVGLQNLGNTWYDAFHSLLTLFASNSFMNSCLQCVSNVPAILTYFRQDGFTPKINVASATQGALASAFGDLIKALWTGDQFTATKPDELKRVIGRVASRFLGYDQQDAQEFLRFLLDGLHEELNEVTTKPAYYEIQDRPEANDRDVSDEYWRFYYERNVSALSTLFSGQLRSEICCETCNYRSLCFDIFWDLSLPVPKKSTKPSPLRVSSGFFAGLRTVTDAATSVKNVSIYDCLKVYTEKEVLCDDAAFYCSKCKTPRSVMKKISIYRLPKILVLHLKRFSFSTLSREKVSHSITFPSQSLDIAEYCAADAVVDGSTLYDLTGIVHHVGSLPGGHYTAECLNADTQEWYSFNDASVTAIKQPELHSSSAYMLFYQRRQEESRTI</sequence>
<dbReference type="GO" id="GO:0006508">
    <property type="term" value="P:proteolysis"/>
    <property type="evidence" value="ECO:0007669"/>
    <property type="project" value="UniProtKB-KW"/>
</dbReference>
<keyword evidence="6" id="KW-0378">Hydrolase</keyword>
<dbReference type="InterPro" id="IPR001394">
    <property type="entry name" value="Peptidase_C19_UCH"/>
</dbReference>
<evidence type="ECO:0000259" key="8">
    <source>
        <dbReference type="PROSITE" id="PS50235"/>
    </source>
</evidence>